<comment type="caution">
    <text evidence="1">The sequence shown here is derived from an EMBL/GenBank/DDBJ whole genome shotgun (WGS) entry which is preliminary data.</text>
</comment>
<evidence type="ECO:0000313" key="1">
    <source>
        <dbReference type="EMBL" id="MDC3982972.1"/>
    </source>
</evidence>
<dbReference type="Proteomes" id="UP001151081">
    <property type="component" value="Unassembled WGS sequence"/>
</dbReference>
<evidence type="ECO:0000313" key="2">
    <source>
        <dbReference type="Proteomes" id="UP001151081"/>
    </source>
</evidence>
<dbReference type="EMBL" id="JAGTJJ010000011">
    <property type="protein sequence ID" value="MDC3982972.1"/>
    <property type="molecule type" value="Genomic_DNA"/>
</dbReference>
<accession>A0A9X4AU79</accession>
<sequence>MLVARPLSPALSPACRLEPRSAPRRPVPEAFQDLTALSGVPRRPSSPEGHFLGLGPLARRSLHALWLVVLAPGCLVTAEPVTYEPQQTPPILVASGLDPDPRSILLVGGDLGLPEFPIAASVASEDAGESVKAALYIDYGFENPLEQPFRNILPNFPELPAATLADGPRPLVGVLYKVGVVALQPGCHRLTLVVTHEFDTRTGCPKDLRDSSQITWHFRQCDVGDCPPVLENCPTAEVSCPLDPTVVTSDPNDAGTTGG</sequence>
<organism evidence="1 2">
    <name type="scientific">Polyangium jinanense</name>
    <dbReference type="NCBI Taxonomy" id="2829994"/>
    <lineage>
        <taxon>Bacteria</taxon>
        <taxon>Pseudomonadati</taxon>
        <taxon>Myxococcota</taxon>
        <taxon>Polyangia</taxon>
        <taxon>Polyangiales</taxon>
        <taxon>Polyangiaceae</taxon>
        <taxon>Polyangium</taxon>
    </lineage>
</organism>
<name>A0A9X4AU79_9BACT</name>
<dbReference type="RefSeq" id="WP_272421370.1">
    <property type="nucleotide sequence ID" value="NZ_JAGTJJ010000011.1"/>
</dbReference>
<proteinExistence type="predicted"/>
<gene>
    <name evidence="1" type="ORF">KEG57_20845</name>
</gene>
<reference evidence="1 2" key="1">
    <citation type="submission" date="2021-04" db="EMBL/GenBank/DDBJ databases">
        <title>Genome analysis of Polyangium sp.</title>
        <authorList>
            <person name="Li Y."/>
            <person name="Wang J."/>
        </authorList>
    </citation>
    <scope>NUCLEOTIDE SEQUENCE [LARGE SCALE GENOMIC DNA]</scope>
    <source>
        <strain evidence="1 2">SDU14</strain>
    </source>
</reference>
<keyword evidence="2" id="KW-1185">Reference proteome</keyword>
<dbReference type="AlphaFoldDB" id="A0A9X4AU79"/>
<protein>
    <submittedName>
        <fullName evidence="1">Uncharacterized protein</fullName>
    </submittedName>
</protein>